<dbReference type="PANTHER" id="PTHR43383">
    <property type="entry name" value="NODULIN 6"/>
    <property type="match status" value="1"/>
</dbReference>
<dbReference type="Pfam" id="PF04909">
    <property type="entry name" value="Amidohydro_2"/>
    <property type="match status" value="1"/>
</dbReference>
<protein>
    <submittedName>
        <fullName evidence="2">Amidohydrolase family protein</fullName>
    </submittedName>
</protein>
<accession>A0ABP6M3N2</accession>
<dbReference type="RefSeq" id="WP_234518954.1">
    <property type="nucleotide sequence ID" value="NZ_BAAAUF010000087.1"/>
</dbReference>
<dbReference type="Gene3D" id="3.20.20.140">
    <property type="entry name" value="Metal-dependent hydrolases"/>
    <property type="match status" value="1"/>
</dbReference>
<gene>
    <name evidence="2" type="ORF">GCM10010448_66930</name>
</gene>
<dbReference type="SUPFAM" id="SSF51556">
    <property type="entry name" value="Metallo-dependent hydrolases"/>
    <property type="match status" value="1"/>
</dbReference>
<feature type="domain" description="Amidohydrolase-related" evidence="1">
    <location>
        <begin position="141"/>
        <end position="399"/>
    </location>
</feature>
<comment type="caution">
    <text evidence="2">The sequence shown here is derived from an EMBL/GenBank/DDBJ whole genome shotgun (WGS) entry which is preliminary data.</text>
</comment>
<dbReference type="Proteomes" id="UP001501532">
    <property type="component" value="Unassembled WGS sequence"/>
</dbReference>
<dbReference type="PANTHER" id="PTHR43383:SF2">
    <property type="entry name" value="AMIDOHYDROLASE 2 FAMILY PROTEIN"/>
    <property type="match status" value="1"/>
</dbReference>
<keyword evidence="3" id="KW-1185">Reference proteome</keyword>
<dbReference type="InterPro" id="IPR032466">
    <property type="entry name" value="Metal_Hydrolase"/>
</dbReference>
<name>A0ABP6M3N2_9ACTN</name>
<reference evidence="3" key="1">
    <citation type="journal article" date="2019" name="Int. J. Syst. Evol. Microbiol.">
        <title>The Global Catalogue of Microorganisms (GCM) 10K type strain sequencing project: providing services to taxonomists for standard genome sequencing and annotation.</title>
        <authorList>
            <consortium name="The Broad Institute Genomics Platform"/>
            <consortium name="The Broad Institute Genome Sequencing Center for Infectious Disease"/>
            <person name="Wu L."/>
            <person name="Ma J."/>
        </authorList>
    </citation>
    <scope>NUCLEOTIDE SEQUENCE [LARGE SCALE GENOMIC DNA]</scope>
    <source>
        <strain evidence="3">JCM 9091</strain>
    </source>
</reference>
<evidence type="ECO:0000313" key="3">
    <source>
        <dbReference type="Proteomes" id="UP001501532"/>
    </source>
</evidence>
<sequence>MSSTPPAAGPVQEALAQLPLVDHHCHGVVTADLDPEAFQSLMTEGDVWPTSGVTPFDTPAGVAIRRHCAPLLELPRHVPAPEYLARRAELGWREVNRRFLAAAGTDVFCVDTGYLPERLTTPAELAVAAGRPAAAAHEVLRLEAVAEAVAAGGVEPDEYAAVFLTAMSEAMTERPAVAVKSVAAYRTGFDLDPRRPSNADVTAAARRWLAREATGSTARDAEENPPDRPRIDDPVLVRHLLWAAVDLGLPLQLHTGFGDNDIRMHRVDPAHLTDWLHLISGTIPVLLLHCWPYQRQAAFLAAVFEQVHLDVGLTLHHVGPVRARAILEEALEVTPFRKLLYSSDAYGLGEFYQLGALAFRQGLAGLLQDRVDADELSLPDALRIATWAGRDNALRVYGFSP</sequence>
<evidence type="ECO:0000313" key="2">
    <source>
        <dbReference type="EMBL" id="GAA3075207.1"/>
    </source>
</evidence>
<evidence type="ECO:0000259" key="1">
    <source>
        <dbReference type="Pfam" id="PF04909"/>
    </source>
</evidence>
<organism evidence="2 3">
    <name type="scientific">Streptomyces glomeratus</name>
    <dbReference type="NCBI Taxonomy" id="284452"/>
    <lineage>
        <taxon>Bacteria</taxon>
        <taxon>Bacillati</taxon>
        <taxon>Actinomycetota</taxon>
        <taxon>Actinomycetes</taxon>
        <taxon>Kitasatosporales</taxon>
        <taxon>Streptomycetaceae</taxon>
        <taxon>Streptomyces</taxon>
    </lineage>
</organism>
<dbReference type="EMBL" id="BAAAUF010000087">
    <property type="protein sequence ID" value="GAA3075207.1"/>
    <property type="molecule type" value="Genomic_DNA"/>
</dbReference>
<proteinExistence type="predicted"/>
<dbReference type="InterPro" id="IPR006680">
    <property type="entry name" value="Amidohydro-rel"/>
</dbReference>